<feature type="domain" description="Acyltransferase MbtK/IucB-like conserved" evidence="2">
    <location>
        <begin position="296"/>
        <end position="345"/>
    </location>
</feature>
<protein>
    <submittedName>
        <fullName evidence="3">Acetyltransferase (GNAT) family protein</fullName>
    </submittedName>
</protein>
<dbReference type="EMBL" id="RAPY01000001">
    <property type="protein sequence ID" value="RKE55385.1"/>
    <property type="molecule type" value="Genomic_DNA"/>
</dbReference>
<dbReference type="SUPFAM" id="SSF55729">
    <property type="entry name" value="Acyl-CoA N-acyltransferases (Nat)"/>
    <property type="match status" value="1"/>
</dbReference>
<comment type="pathway">
    <text evidence="1">Siderophore biosynthesis.</text>
</comment>
<organism evidence="3 4">
    <name type="scientific">Sphingobacterium detergens</name>
    <dbReference type="NCBI Taxonomy" id="1145106"/>
    <lineage>
        <taxon>Bacteria</taxon>
        <taxon>Pseudomonadati</taxon>
        <taxon>Bacteroidota</taxon>
        <taxon>Sphingobacteriia</taxon>
        <taxon>Sphingobacteriales</taxon>
        <taxon>Sphingobacteriaceae</taxon>
        <taxon>Sphingobacterium</taxon>
    </lineage>
</organism>
<dbReference type="SMART" id="SM01006">
    <property type="entry name" value="AlcB"/>
    <property type="match status" value="1"/>
</dbReference>
<keyword evidence="3" id="KW-0808">Transferase</keyword>
<dbReference type="GO" id="GO:0016410">
    <property type="term" value="F:N-acyltransferase activity"/>
    <property type="evidence" value="ECO:0007669"/>
    <property type="project" value="TreeGrafter"/>
</dbReference>
<accession>A0A420BFA9</accession>
<evidence type="ECO:0000313" key="3">
    <source>
        <dbReference type="EMBL" id="RKE55385.1"/>
    </source>
</evidence>
<evidence type="ECO:0000256" key="1">
    <source>
        <dbReference type="ARBA" id="ARBA00004924"/>
    </source>
</evidence>
<dbReference type="Pfam" id="PF13523">
    <property type="entry name" value="Acetyltransf_8"/>
    <property type="match status" value="1"/>
</dbReference>
<reference evidence="3 4" key="1">
    <citation type="submission" date="2018-09" db="EMBL/GenBank/DDBJ databases">
        <title>Genomic Encyclopedia of Type Strains, Phase III (KMG-III): the genomes of soil and plant-associated and newly described type strains.</title>
        <authorList>
            <person name="Whitman W."/>
        </authorList>
    </citation>
    <scope>NUCLEOTIDE SEQUENCE [LARGE SCALE GENOMIC DNA]</scope>
    <source>
        <strain evidence="3 4">CECT 7938</strain>
    </source>
</reference>
<evidence type="ECO:0000259" key="2">
    <source>
        <dbReference type="SMART" id="SM01006"/>
    </source>
</evidence>
<dbReference type="InterPro" id="IPR019432">
    <property type="entry name" value="Acyltransferase_MbtK/IucB-like"/>
</dbReference>
<proteinExistence type="predicted"/>
<name>A0A420BFA9_SPHD1</name>
<dbReference type="RefSeq" id="WP_120257172.1">
    <property type="nucleotide sequence ID" value="NZ_RAPY01000001.1"/>
</dbReference>
<dbReference type="OrthoDB" id="2989563at2"/>
<dbReference type="Proteomes" id="UP000286246">
    <property type="component" value="Unassembled WGS sequence"/>
</dbReference>
<keyword evidence="4" id="KW-1185">Reference proteome</keyword>
<dbReference type="PANTHER" id="PTHR31438:SF1">
    <property type="entry name" value="LYSINE N-ACYLTRANSFERASE C17G9.06C-RELATED"/>
    <property type="match status" value="1"/>
</dbReference>
<dbReference type="PANTHER" id="PTHR31438">
    <property type="entry name" value="LYSINE N-ACYLTRANSFERASE C17G9.06C-RELATED"/>
    <property type="match status" value="1"/>
</dbReference>
<comment type="caution">
    <text evidence="3">The sequence shown here is derived from an EMBL/GenBank/DDBJ whole genome shotgun (WGS) entry which is preliminary data.</text>
</comment>
<dbReference type="GO" id="GO:0019290">
    <property type="term" value="P:siderophore biosynthetic process"/>
    <property type="evidence" value="ECO:0007669"/>
    <property type="project" value="InterPro"/>
</dbReference>
<dbReference type="Gene3D" id="3.40.630.30">
    <property type="match status" value="1"/>
</dbReference>
<gene>
    <name evidence="3" type="ORF">DFQ12_0216</name>
</gene>
<evidence type="ECO:0000313" key="4">
    <source>
        <dbReference type="Proteomes" id="UP000286246"/>
    </source>
</evidence>
<dbReference type="AlphaFoldDB" id="A0A420BFA9"/>
<dbReference type="InterPro" id="IPR016181">
    <property type="entry name" value="Acyl_CoA_acyltransferase"/>
</dbReference>
<sequence length="484" mass="56376">MDSNQIKFEGLLNAYCRQYANWTRYRGIPRYDATLAHYLAKSTTEMHIRIDFPETSTEVYIPLVYDSALDQHQFQFPAFERQLASKTITELTLARFCTLAGITAGALASTDMPEEQLAPILQYIEQYSASRRLHRREAVLHWFHQYLRILGYKLPDAVLTVDENGFPATIEGKEISGDDPAARAQWIELVLIGHLFRLIGLIGRYRLQDEEALITLTYQYYKRRSLKQQDPVAAFLITARHFNIRDRFARDSAQVSCSMPNPLQEVYWDATLLRPQGLEPVFSKTYLNEQVTVSIRPFDLDRDLEMVHRWFHRDHAKAIWQMNWDLPRLEQFYRSLLADKAGHAYIGEINGIPTFNMEVYWATRDIVGNYFDVLPTDYGTHLFIAPTDKEKKFPSLTMQSILSWLFAQPKVGRLVGEGAIESMAALMNKIHVGFKLQGVIEMPHKKAHLNFCYREWYWEKFPANKPQELEPELKQTYPEATEIY</sequence>